<feature type="domain" description="DUF4032" evidence="1">
    <location>
        <begin position="238"/>
        <end position="399"/>
    </location>
</feature>
<dbReference type="InterPro" id="IPR025111">
    <property type="entry name" value="DUF4032"/>
</dbReference>
<dbReference type="Pfam" id="PF13224">
    <property type="entry name" value="DUF4032"/>
    <property type="match status" value="1"/>
</dbReference>
<dbReference type="SUPFAM" id="SSF56112">
    <property type="entry name" value="Protein kinase-like (PK-like)"/>
    <property type="match status" value="1"/>
</dbReference>
<dbReference type="Pfam" id="PF06293">
    <property type="entry name" value="Kdo"/>
    <property type="match status" value="1"/>
</dbReference>
<gene>
    <name evidence="2" type="ORF">FM125_02555</name>
</gene>
<evidence type="ECO:0000313" key="2">
    <source>
        <dbReference type="EMBL" id="SJN19371.1"/>
    </source>
</evidence>
<reference evidence="2 3" key="1">
    <citation type="submission" date="2017-02" db="EMBL/GenBank/DDBJ databases">
        <authorList>
            <person name="Peterson S.W."/>
        </authorList>
    </citation>
    <scope>NUCLEOTIDE SEQUENCE [LARGE SCALE GENOMIC DNA]</scope>
    <source>
        <strain evidence="2 3">2B3F</strain>
    </source>
</reference>
<evidence type="ECO:0000259" key="1">
    <source>
        <dbReference type="Pfam" id="PF13224"/>
    </source>
</evidence>
<name>A0A1R4IHV8_9MICC</name>
<evidence type="ECO:0000313" key="3">
    <source>
        <dbReference type="Proteomes" id="UP000196230"/>
    </source>
</evidence>
<proteinExistence type="predicted"/>
<dbReference type="RefSeq" id="WP_070637971.1">
    <property type="nucleotide sequence ID" value="NZ_FUKP01000015.1"/>
</dbReference>
<dbReference type="EMBL" id="FUKP01000015">
    <property type="protein sequence ID" value="SJN19371.1"/>
    <property type="molecule type" value="Genomic_DNA"/>
</dbReference>
<sequence length="429" mass="48746">MASTARTGLSITAPGRASGPAAKLLTLPWSVPLAQWPEDVLAALPRGISRHVVRFARLGDATVAVKETTEELAFREYHLLRALERKEVPSVEPVGVVTGRTDADGRPLPAILVTKHLRFSLPYRAVFSQRMRRPTLVRLMDALALLMVQLHLEGFFWGDVSLSNVLFRRDAGAFAAYLVDAETGELREQLSDGQRAHDLEVARTNVVGELMDLAAGDMADADVDPFETSEMLVEAYTRLWEELTADTEFTPDEAWRVEERIRRLNELGFDVEEYALRPVDDGARLVLQPKVVDPGHHHRRLMQLTGLDVQENQARRLLQDIESRRQAVYPDASESEAAHRWLVEIFEPLARQVPEDLRHKLEPAEVMHQVLEHRWYMAERQEREVHFWEAVEDYIDQVLRARRDEDAVVLHPTTTMLKAIPTPFASDDA</sequence>
<accession>A0A1R4IHV8</accession>
<dbReference type="InterPro" id="IPR011009">
    <property type="entry name" value="Kinase-like_dom_sf"/>
</dbReference>
<dbReference type="Proteomes" id="UP000196230">
    <property type="component" value="Unassembled WGS sequence"/>
</dbReference>
<dbReference type="AlphaFoldDB" id="A0A1R4IHV8"/>
<organism evidence="2 3">
    <name type="scientific">Micrococcus lylae</name>
    <dbReference type="NCBI Taxonomy" id="1273"/>
    <lineage>
        <taxon>Bacteria</taxon>
        <taxon>Bacillati</taxon>
        <taxon>Actinomycetota</taxon>
        <taxon>Actinomycetes</taxon>
        <taxon>Micrococcales</taxon>
        <taxon>Micrococcaceae</taxon>
        <taxon>Micrococcus</taxon>
    </lineage>
</organism>
<protein>
    <submittedName>
        <fullName evidence="2">Chromosome segregation ATPases</fullName>
    </submittedName>
</protein>